<protein>
    <submittedName>
        <fullName evidence="8">RagB/SusD family nutrient uptake outer membrane protein</fullName>
    </submittedName>
</protein>
<dbReference type="OrthoDB" id="653598at2"/>
<dbReference type="Proteomes" id="UP000292424">
    <property type="component" value="Chromosome"/>
</dbReference>
<evidence type="ECO:0000256" key="3">
    <source>
        <dbReference type="ARBA" id="ARBA00022729"/>
    </source>
</evidence>
<dbReference type="AlphaFoldDB" id="A0A5P2FZ82"/>
<keyword evidence="5" id="KW-0998">Cell outer membrane</keyword>
<dbReference type="InterPro" id="IPR033985">
    <property type="entry name" value="SusD-like_N"/>
</dbReference>
<comment type="subcellular location">
    <subcellularLocation>
        <location evidence="1">Cell outer membrane</location>
    </subcellularLocation>
</comment>
<dbReference type="InterPro" id="IPR011990">
    <property type="entry name" value="TPR-like_helical_dom_sf"/>
</dbReference>
<accession>A0A5P2FZ82</accession>
<sequence>MPLSPNRPIQSDSDSIIKNKTMSYKKLLIILALVCLMIGCKKYLNEKSNSNLVVPQTLEDLQALLDRTIATNSSDPSATAVSSDEYYLTDNDWNALSSDYYKRMYKWDSAGLFQPGGANDWGNAYQLVYLANTVISEMGNIERTTTNANDWDNVIGQAYFYRGKAFYNIASIWCKSFDSVYTSTDLGIPLRTDPDFNIPSIRSTLENTYRQILSDLKVSSSYLPQVPIHVMRPSKGAAFGMLSRIYLFIRNYSMAEIYADSALKINSNLMDFNTIGTSKTYPIAQFNTETIYYSSISVPAPLNISRAKIDTNLYSSYANGDLRKSIFFRSNTDGSVGFRGNYTGGLSLFSGISVNELLLIHAECTVRLGDLENGLTDLNKLRSARWSKTIAYVPFTSVSKQQSLDTILVERKKELLMRGLWWQDVKRLNLEKRAISLHRRLNGQLLTLDPTSDRFVLRIPEDVIQLTGMQQNK</sequence>
<evidence type="ECO:0000313" key="8">
    <source>
        <dbReference type="EMBL" id="QES88525.1"/>
    </source>
</evidence>
<name>A0A5P2FZ82_9BACT</name>
<dbReference type="Pfam" id="PF14322">
    <property type="entry name" value="SusD-like_3"/>
    <property type="match status" value="1"/>
</dbReference>
<dbReference type="InterPro" id="IPR012944">
    <property type="entry name" value="SusD_RagB_dom"/>
</dbReference>
<keyword evidence="9" id="KW-1185">Reference proteome</keyword>
<reference evidence="8 9" key="1">
    <citation type="submission" date="2019-09" db="EMBL/GenBank/DDBJ databases">
        <title>Complete genome sequence of Arachidicoccus sp. B3-10 isolated from apple orchard soil.</title>
        <authorList>
            <person name="Kim H.S."/>
            <person name="Han K.-I."/>
            <person name="Suh M.K."/>
            <person name="Lee K.C."/>
            <person name="Eom M.K."/>
            <person name="Kim J.-S."/>
            <person name="Kang S.W."/>
            <person name="Sin Y."/>
            <person name="Lee J.-S."/>
        </authorList>
    </citation>
    <scope>NUCLEOTIDE SEQUENCE [LARGE SCALE GENOMIC DNA]</scope>
    <source>
        <strain evidence="8 9">B3-10</strain>
    </source>
</reference>
<keyword evidence="4" id="KW-0472">Membrane</keyword>
<gene>
    <name evidence="8" type="ORF">E0W69_007575</name>
</gene>
<evidence type="ECO:0000256" key="2">
    <source>
        <dbReference type="ARBA" id="ARBA00006275"/>
    </source>
</evidence>
<dbReference type="SUPFAM" id="SSF48452">
    <property type="entry name" value="TPR-like"/>
    <property type="match status" value="1"/>
</dbReference>
<evidence type="ECO:0000256" key="4">
    <source>
        <dbReference type="ARBA" id="ARBA00023136"/>
    </source>
</evidence>
<dbReference type="GO" id="GO:0009279">
    <property type="term" value="C:cell outer membrane"/>
    <property type="evidence" value="ECO:0007669"/>
    <property type="project" value="UniProtKB-SubCell"/>
</dbReference>
<feature type="domain" description="RagB/SusD" evidence="6">
    <location>
        <begin position="356"/>
        <end position="432"/>
    </location>
</feature>
<feature type="domain" description="SusD-like N-terminal" evidence="7">
    <location>
        <begin position="42"/>
        <end position="247"/>
    </location>
</feature>
<evidence type="ECO:0000256" key="5">
    <source>
        <dbReference type="ARBA" id="ARBA00023237"/>
    </source>
</evidence>
<evidence type="ECO:0000259" key="6">
    <source>
        <dbReference type="Pfam" id="PF07980"/>
    </source>
</evidence>
<dbReference type="Pfam" id="PF07980">
    <property type="entry name" value="SusD_RagB"/>
    <property type="match status" value="1"/>
</dbReference>
<evidence type="ECO:0000256" key="1">
    <source>
        <dbReference type="ARBA" id="ARBA00004442"/>
    </source>
</evidence>
<dbReference type="KEGG" id="arac:E0W69_007575"/>
<keyword evidence="3" id="KW-0732">Signal</keyword>
<proteinExistence type="inferred from homology"/>
<dbReference type="EMBL" id="CP044016">
    <property type="protein sequence ID" value="QES88525.1"/>
    <property type="molecule type" value="Genomic_DNA"/>
</dbReference>
<evidence type="ECO:0000313" key="9">
    <source>
        <dbReference type="Proteomes" id="UP000292424"/>
    </source>
</evidence>
<organism evidence="8 9">
    <name type="scientific">Rhizosphaericola mali</name>
    <dbReference type="NCBI Taxonomy" id="2545455"/>
    <lineage>
        <taxon>Bacteria</taxon>
        <taxon>Pseudomonadati</taxon>
        <taxon>Bacteroidota</taxon>
        <taxon>Chitinophagia</taxon>
        <taxon>Chitinophagales</taxon>
        <taxon>Chitinophagaceae</taxon>
        <taxon>Rhizosphaericola</taxon>
    </lineage>
</organism>
<comment type="similarity">
    <text evidence="2">Belongs to the SusD family.</text>
</comment>
<evidence type="ECO:0000259" key="7">
    <source>
        <dbReference type="Pfam" id="PF14322"/>
    </source>
</evidence>
<dbReference type="Gene3D" id="1.25.40.390">
    <property type="match status" value="1"/>
</dbReference>